<reference evidence="1 2" key="1">
    <citation type="submission" date="2021-02" db="EMBL/GenBank/DDBJ databases">
        <authorList>
            <person name="Han P."/>
        </authorList>
    </citation>
    <scope>NUCLEOTIDE SEQUENCE [LARGE SCALE GENOMIC DNA]</scope>
    <source>
        <strain evidence="1">Candidatus Nitrospira sp. ZN2</strain>
    </source>
</reference>
<sequence length="251" mass="27877">MKIRKKIPKPAPAKLPLYVIGYRGIPPSLDELKLWYDLQYGGPLLWTDRHEDGRASASHGPWRAHVLAGLPETEAVHWQSVLTWEHPQLGVVSPSTTAPGTKGDTVLVAARLARGLTLLTDGTAFDVTCHEYLNPSDWNDRPLTVFVTRDHVTVQHQETDDAGSDWYYTLGLTKFGLDELELIQPRGLPEADAIALLESAADEVLRIGHNQKVGSALDLFALARTIHFIKHRTTAPTGRMVTFRQIAITPR</sequence>
<gene>
    <name evidence="1" type="ORF">NSPZN2_11589</name>
</gene>
<dbReference type="RefSeq" id="WP_213041302.1">
    <property type="nucleotide sequence ID" value="NZ_CAJNBJ010000001.1"/>
</dbReference>
<evidence type="ECO:0000313" key="1">
    <source>
        <dbReference type="EMBL" id="CAE6718708.1"/>
    </source>
</evidence>
<comment type="caution">
    <text evidence="1">The sequence shown here is derived from an EMBL/GenBank/DDBJ whole genome shotgun (WGS) entry which is preliminary data.</text>
</comment>
<evidence type="ECO:0000313" key="2">
    <source>
        <dbReference type="Proteomes" id="UP000675880"/>
    </source>
</evidence>
<name>A0ABM8QWD1_9BACT</name>
<keyword evidence="2" id="KW-1185">Reference proteome</keyword>
<protein>
    <submittedName>
        <fullName evidence="1">Uncharacterized protein</fullName>
    </submittedName>
</protein>
<accession>A0ABM8QWD1</accession>
<dbReference type="EMBL" id="CAJNBJ010000001">
    <property type="protein sequence ID" value="CAE6718708.1"/>
    <property type="molecule type" value="Genomic_DNA"/>
</dbReference>
<dbReference type="Proteomes" id="UP000675880">
    <property type="component" value="Unassembled WGS sequence"/>
</dbReference>
<organism evidence="1 2">
    <name type="scientific">Nitrospira defluvii</name>
    <dbReference type="NCBI Taxonomy" id="330214"/>
    <lineage>
        <taxon>Bacteria</taxon>
        <taxon>Pseudomonadati</taxon>
        <taxon>Nitrospirota</taxon>
        <taxon>Nitrospiria</taxon>
        <taxon>Nitrospirales</taxon>
        <taxon>Nitrospiraceae</taxon>
        <taxon>Nitrospira</taxon>
    </lineage>
</organism>
<proteinExistence type="predicted"/>